<dbReference type="EC" id="2.6.1.16" evidence="3"/>
<dbReference type="PANTHER" id="PTHR10937">
    <property type="entry name" value="GLUCOSAMINE--FRUCTOSE-6-PHOSPHATE AMINOTRANSFERASE, ISOMERIZING"/>
    <property type="match status" value="1"/>
</dbReference>
<dbReference type="GO" id="GO:0005737">
    <property type="term" value="C:cytoplasm"/>
    <property type="evidence" value="ECO:0007669"/>
    <property type="project" value="UniProtKB-SubCell"/>
</dbReference>
<dbReference type="GO" id="GO:0097367">
    <property type="term" value="F:carbohydrate derivative binding"/>
    <property type="evidence" value="ECO:0007669"/>
    <property type="project" value="InterPro"/>
</dbReference>
<evidence type="ECO:0000256" key="1">
    <source>
        <dbReference type="ARBA" id="ARBA00001031"/>
    </source>
</evidence>
<protein>
    <recommendedName>
        <fullName evidence="4">Glutamine--fructose-6-phosphate aminotransferase [isomerizing]</fullName>
        <ecNumber evidence="3">2.6.1.16</ecNumber>
    </recommendedName>
</protein>
<evidence type="ECO:0000256" key="8">
    <source>
        <dbReference type="ARBA" id="ARBA00022737"/>
    </source>
</evidence>
<comment type="catalytic activity">
    <reaction evidence="1">
        <text>D-fructose 6-phosphate + L-glutamine = D-glucosamine 6-phosphate + L-glutamate</text>
        <dbReference type="Rhea" id="RHEA:13237"/>
        <dbReference type="ChEBI" id="CHEBI:29985"/>
        <dbReference type="ChEBI" id="CHEBI:58359"/>
        <dbReference type="ChEBI" id="CHEBI:58725"/>
        <dbReference type="ChEBI" id="CHEBI:61527"/>
        <dbReference type="EC" id="2.6.1.16"/>
    </reaction>
</comment>
<dbReference type="Pfam" id="PF01380">
    <property type="entry name" value="SIS"/>
    <property type="match status" value="4"/>
</dbReference>
<feature type="domain" description="SIS" evidence="11">
    <location>
        <begin position="968"/>
        <end position="1107"/>
    </location>
</feature>
<proteinExistence type="inferred from homology"/>
<dbReference type="GO" id="GO:0006002">
    <property type="term" value="P:fructose 6-phosphate metabolic process"/>
    <property type="evidence" value="ECO:0007669"/>
    <property type="project" value="TreeGrafter"/>
</dbReference>
<evidence type="ECO:0000256" key="2">
    <source>
        <dbReference type="ARBA" id="ARBA00004496"/>
    </source>
</evidence>
<reference evidence="12 13" key="1">
    <citation type="submission" date="2020-04" db="EMBL/GenBank/DDBJ databases">
        <title>Perkinsus chesapeaki whole genome sequence.</title>
        <authorList>
            <person name="Bogema D.R."/>
        </authorList>
    </citation>
    <scope>NUCLEOTIDE SEQUENCE [LARGE SCALE GENOMIC DNA]</scope>
    <source>
        <strain evidence="12">ATCC PRA-425</strain>
    </source>
</reference>
<evidence type="ECO:0000313" key="12">
    <source>
        <dbReference type="EMBL" id="KAF4666708.1"/>
    </source>
</evidence>
<dbReference type="CDD" id="cd05009">
    <property type="entry name" value="SIS_GlmS_GlmD_2"/>
    <property type="match status" value="2"/>
</dbReference>
<dbReference type="Gene3D" id="3.60.20.10">
    <property type="entry name" value="Glutamine Phosphoribosylpyrophosphate, subunit 1, domain 1"/>
    <property type="match status" value="2"/>
</dbReference>
<keyword evidence="6" id="KW-0032">Aminotransferase</keyword>
<dbReference type="EMBL" id="JAAPAO010000228">
    <property type="protein sequence ID" value="KAF4666708.1"/>
    <property type="molecule type" value="Genomic_DNA"/>
</dbReference>
<dbReference type="FunFam" id="3.40.50.10490:FF:000001">
    <property type="entry name" value="Glutamine--fructose-6-phosphate aminotransferase [isomerizing]"/>
    <property type="match status" value="2"/>
</dbReference>
<keyword evidence="5" id="KW-0963">Cytoplasm</keyword>
<evidence type="ECO:0000256" key="7">
    <source>
        <dbReference type="ARBA" id="ARBA00022679"/>
    </source>
</evidence>
<dbReference type="InterPro" id="IPR001347">
    <property type="entry name" value="SIS_dom"/>
</dbReference>
<dbReference type="NCBIfam" id="TIGR01135">
    <property type="entry name" value="glmS"/>
    <property type="match status" value="2"/>
</dbReference>
<evidence type="ECO:0000256" key="4">
    <source>
        <dbReference type="ARBA" id="ARBA00016090"/>
    </source>
</evidence>
<gene>
    <name evidence="12" type="ORF">FOL47_003944</name>
</gene>
<sequence length="1295" mass="142666">MCGIFAYVGDRQALPCLIKALKRLEYRGYDSAGIGIHNGKELKIAKKVGKVANLEAYCGGVNNPEYAGTMGIAHTRWATHGAPTDANAHPHFTEDRKIAVVHNGIIENYASLREELINKGYHFTSETDTELLAHLVADVRKQMGPEPSWSVIVSCALSLVTGAYGVVFMFEDEPDLLIGARKGSPLILGVGDGEYMLASDASAVVEYTKDVVYIRDGELVEVRRSGYRLRSIDAISTRQASVDEDIHNNPLVQLELNLEQIEKGGYRHFMLKEIMDQPRCLENSCRGRLYKVTEDDTTHGPNAISSKWGIRLGGLDTTVRGTDQTALDAICAADRIIICACGTSWHSGLIGEYLIEQLARINVEVEYASEFRYRNPLLTPKDVVIVISQSGETADTLEAVRIAREYGALSIGIVNTVGSTIARDTDAGIYLHAGPEIGVASTKAFTSQVMVLTLLALRLALARGTIATEYFDTLCEQLSLYPKTIERVLKLNPQVKNLSRYFRLATNFLFLGRGIHYPVALEGALKLKEISYIHAEGYPAAEMKHGPIALIDRLMPVVCIAPKSDPTYDKVKANIEEVKARNGDLIIVTEEGNHDLDRFAGDKDFIIRVPTVDIVLQPIVTTIPLQMLSYYIADLRGCSIDQPRNLAKSVTVDLSVSIAYDDVAKVVTRSIFLDGGIGIHNGKELKIAKKVGKVANLEAYCGGVNNPEYAGTMGIAHTRWATHGAPTDANAHPHFTEDRKIAVVHNGIIENYASLREELINKGYHFTSETDTELLAHLVADVRKQMGPEPSWSVVVSCALANVTGTYGVVFMFEDEPDLLIGARKGSPLILGVGDGEYMLASDASAVVEYTKDVVYIRDGELVEIRRSGYRIRNMSVISDRRMSVDEDIDNNPLVELELSLEQIEKGGYPHFMLKEIMDQARCLENSCRGRLYRITEETGVPEDAISKKWGIRLGGLDVTIDGKDRTALQTIADADRIIICACGTSWHSGLIGEYLIEQLARINVEVEYASEFRYRNPLLTPKDVVIVISQSGETADTLEAVRIAREYGATPIGIVNTVGSTIARETDAGIYLHAGPEIGVASTKAFTSEVMVLTLLALRLGMCRKTIAPEYFDTLCDQLSEFPKTIERVLKLSGKVKDLSRFFRLAQNFLFLGRGIHYPVALEGALKLKEISYIHAEGYPAAEMKHGPIALIDRLMPVVCIAPKSDPTYDKVKANIEEVKARNGDLIILTEEGNYDLDRFAGDKDFVIRVPTVDIVLQPIVFTIPLQMLAYYIADLRGCSIDQPKNLAKSVTVE</sequence>
<feature type="domain" description="Glutamine amidotransferase type-2" evidence="10">
    <location>
        <begin position="2"/>
        <end position="868"/>
    </location>
</feature>
<feature type="domain" description="SIS" evidence="11">
    <location>
        <begin position="326"/>
        <end position="465"/>
    </location>
</feature>
<dbReference type="Gene3D" id="3.40.50.10490">
    <property type="entry name" value="Glucose-6-phosphate isomerase like protein, domain 1"/>
    <property type="match status" value="4"/>
</dbReference>
<dbReference type="GO" id="GO:0006047">
    <property type="term" value="P:UDP-N-acetylglucosamine metabolic process"/>
    <property type="evidence" value="ECO:0007669"/>
    <property type="project" value="TreeGrafter"/>
</dbReference>
<keyword evidence="9" id="KW-0315">Glutamine amidotransferase</keyword>
<dbReference type="PROSITE" id="PS51278">
    <property type="entry name" value="GATASE_TYPE_2"/>
    <property type="match status" value="1"/>
</dbReference>
<dbReference type="SUPFAM" id="SSF53697">
    <property type="entry name" value="SIS domain"/>
    <property type="match status" value="2"/>
</dbReference>
<dbReference type="PROSITE" id="PS51464">
    <property type="entry name" value="SIS"/>
    <property type="match status" value="4"/>
</dbReference>
<evidence type="ECO:0000256" key="5">
    <source>
        <dbReference type="ARBA" id="ARBA00022490"/>
    </source>
</evidence>
<feature type="domain" description="SIS" evidence="11">
    <location>
        <begin position="498"/>
        <end position="643"/>
    </location>
</feature>
<dbReference type="InterPro" id="IPR035466">
    <property type="entry name" value="GlmS/AgaS_SIS"/>
</dbReference>
<comment type="subcellular location">
    <subcellularLocation>
        <location evidence="2">Cytoplasm</location>
    </subcellularLocation>
</comment>
<dbReference type="InterPro" id="IPR029055">
    <property type="entry name" value="Ntn_hydrolases_N"/>
</dbReference>
<dbReference type="InterPro" id="IPR046348">
    <property type="entry name" value="SIS_dom_sf"/>
</dbReference>
<comment type="caution">
    <text evidence="12">The sequence shown here is derived from an EMBL/GenBank/DDBJ whole genome shotgun (WGS) entry which is preliminary data.</text>
</comment>
<evidence type="ECO:0000259" key="10">
    <source>
        <dbReference type="PROSITE" id="PS51278"/>
    </source>
</evidence>
<dbReference type="InterPro" id="IPR005855">
    <property type="entry name" value="GFAT"/>
</dbReference>
<dbReference type="OrthoDB" id="15235at2759"/>
<dbReference type="PANTHER" id="PTHR10937:SF0">
    <property type="entry name" value="GLUTAMINE--FRUCTOSE-6-PHOSPHATE TRANSAMINASE (ISOMERIZING)"/>
    <property type="match status" value="1"/>
</dbReference>
<dbReference type="HAMAP" id="MF_00164">
    <property type="entry name" value="GlmS"/>
    <property type="match status" value="1"/>
</dbReference>
<dbReference type="SUPFAM" id="SSF56235">
    <property type="entry name" value="N-terminal nucleophile aminohydrolases (Ntn hydrolases)"/>
    <property type="match status" value="2"/>
</dbReference>
<evidence type="ECO:0000256" key="6">
    <source>
        <dbReference type="ARBA" id="ARBA00022576"/>
    </source>
</evidence>
<dbReference type="NCBIfam" id="NF001484">
    <property type="entry name" value="PRK00331.1"/>
    <property type="match status" value="2"/>
</dbReference>
<organism evidence="12 13">
    <name type="scientific">Perkinsus chesapeaki</name>
    <name type="common">Clam parasite</name>
    <name type="synonym">Perkinsus andrewsi</name>
    <dbReference type="NCBI Taxonomy" id="330153"/>
    <lineage>
        <taxon>Eukaryota</taxon>
        <taxon>Sar</taxon>
        <taxon>Alveolata</taxon>
        <taxon>Perkinsozoa</taxon>
        <taxon>Perkinsea</taxon>
        <taxon>Perkinsida</taxon>
        <taxon>Perkinsidae</taxon>
        <taxon>Perkinsus</taxon>
    </lineage>
</organism>
<evidence type="ECO:0000259" key="11">
    <source>
        <dbReference type="PROSITE" id="PS51464"/>
    </source>
</evidence>
<dbReference type="Proteomes" id="UP000591131">
    <property type="component" value="Unassembled WGS sequence"/>
</dbReference>
<feature type="domain" description="SIS" evidence="11">
    <location>
        <begin position="1140"/>
        <end position="1285"/>
    </location>
</feature>
<accession>A0A7J6M547</accession>
<dbReference type="GO" id="GO:0004360">
    <property type="term" value="F:glutamine-fructose-6-phosphate transaminase (isomerizing) activity"/>
    <property type="evidence" value="ECO:0007669"/>
    <property type="project" value="UniProtKB-EC"/>
</dbReference>
<dbReference type="CDD" id="cd05008">
    <property type="entry name" value="SIS_GlmS_GlmD_1"/>
    <property type="match status" value="2"/>
</dbReference>
<dbReference type="GO" id="GO:0006487">
    <property type="term" value="P:protein N-linked glycosylation"/>
    <property type="evidence" value="ECO:0007669"/>
    <property type="project" value="TreeGrafter"/>
</dbReference>
<keyword evidence="8" id="KW-0677">Repeat</keyword>
<keyword evidence="7" id="KW-0808">Transferase</keyword>
<name>A0A7J6M547_PERCH</name>
<evidence type="ECO:0000256" key="9">
    <source>
        <dbReference type="ARBA" id="ARBA00022962"/>
    </source>
</evidence>
<evidence type="ECO:0000313" key="13">
    <source>
        <dbReference type="Proteomes" id="UP000591131"/>
    </source>
</evidence>
<keyword evidence="13" id="KW-1185">Reference proteome</keyword>
<dbReference type="InterPro" id="IPR035490">
    <property type="entry name" value="GlmS/FrlB_SIS"/>
</dbReference>
<dbReference type="CDD" id="cd00714">
    <property type="entry name" value="GFAT"/>
    <property type="match status" value="2"/>
</dbReference>
<dbReference type="Pfam" id="PF13522">
    <property type="entry name" value="GATase_6"/>
    <property type="match status" value="2"/>
</dbReference>
<dbReference type="InterPro" id="IPR017932">
    <property type="entry name" value="GATase_2_dom"/>
</dbReference>
<evidence type="ECO:0000256" key="3">
    <source>
        <dbReference type="ARBA" id="ARBA00012916"/>
    </source>
</evidence>
<dbReference type="InterPro" id="IPR047084">
    <property type="entry name" value="GFAT_N"/>
</dbReference>
<dbReference type="FunFam" id="3.60.20.10:FF:000006">
    <property type="entry name" value="Glutamine--fructose-6-phosphate aminotransferase [isomerizing]"/>
    <property type="match status" value="1"/>
</dbReference>